<dbReference type="UniPathway" id="UPA00148"/>
<dbReference type="InterPro" id="IPR014776">
    <property type="entry name" value="4pyrrole_Mease_sub2"/>
</dbReference>
<keyword evidence="10" id="KW-1185">Reference proteome</keyword>
<dbReference type="EC" id="2.1.1.151" evidence="9"/>
<dbReference type="Gene3D" id="3.30.950.10">
    <property type="entry name" value="Methyltransferase, Cobalt-precorrin-4 Transmethylase, Domain 2"/>
    <property type="match status" value="1"/>
</dbReference>
<evidence type="ECO:0000256" key="4">
    <source>
        <dbReference type="ARBA" id="ARBA00022603"/>
    </source>
</evidence>
<evidence type="ECO:0000313" key="9">
    <source>
        <dbReference type="EMBL" id="KZX13748.1"/>
    </source>
</evidence>
<dbReference type="OrthoDB" id="23546at2157"/>
<organism evidence="9 10">
    <name type="scientific">Methanobrevibacter oralis</name>
    <dbReference type="NCBI Taxonomy" id="66851"/>
    <lineage>
        <taxon>Archaea</taxon>
        <taxon>Methanobacteriati</taxon>
        <taxon>Methanobacteriota</taxon>
        <taxon>Methanomada group</taxon>
        <taxon>Methanobacteria</taxon>
        <taxon>Methanobacteriales</taxon>
        <taxon>Methanobacteriaceae</taxon>
        <taxon>Methanobrevibacter</taxon>
    </lineage>
</organism>
<sequence length="234" mass="26441">MAETGKLIGIGVGPGDTELLTLKAARVLKTVPVIFSPKSAKEKESIALSIVKPIIEERSDYKRLMVVEPIFPMIEDLKELERCWNSAAEMIAQYLDSGRDVAFITLGDSSVFSTYAYVQKKLIERYEIETIPGITSFTACAATKNKPLVEKNDILTIVPKIDDRLEKILEYSDSVVLMKASRNTSELESIIKNKDRHKEIYSVQNCTRENEKIIEGFSHEKPYLTTTIINFEDE</sequence>
<dbReference type="AlphaFoldDB" id="A0A166BS28"/>
<dbReference type="SUPFAM" id="SSF53790">
    <property type="entry name" value="Tetrapyrrole methylase"/>
    <property type="match status" value="1"/>
</dbReference>
<dbReference type="Pfam" id="PF00590">
    <property type="entry name" value="TP_methylase"/>
    <property type="match status" value="1"/>
</dbReference>
<dbReference type="InterPro" id="IPR006364">
    <property type="entry name" value="CobI/CbiL/CobIJ_dom"/>
</dbReference>
<reference evidence="10" key="1">
    <citation type="journal article" date="2016" name="Genome Announc.">
        <title>Draft Genome Sequences of Methanobrevibacter curvatus DSM11111, Methanobrevibacter cuticularis DSM11139, Methanobrevibacter filiformis DSM11501, and Methanobrevibacter oralis DSM7256.</title>
        <authorList>
            <person name="Poehlein A."/>
            <person name="Seedorf H."/>
        </authorList>
    </citation>
    <scope>NUCLEOTIDE SEQUENCE [LARGE SCALE GENOMIC DNA]</scope>
    <source>
        <strain evidence="10">DSM 7256 / JCM 30027 / ZR</strain>
    </source>
</reference>
<evidence type="ECO:0000256" key="5">
    <source>
        <dbReference type="ARBA" id="ARBA00022679"/>
    </source>
</evidence>
<dbReference type="PANTHER" id="PTHR43467:SF2">
    <property type="entry name" value="COBALT-PRECORRIN-2 C(20)-METHYLTRANSFERASE"/>
    <property type="match status" value="1"/>
</dbReference>
<keyword evidence="4 9" id="KW-0489">Methyltransferase</keyword>
<dbReference type="Proteomes" id="UP000077428">
    <property type="component" value="Unassembled WGS sequence"/>
</dbReference>
<gene>
    <name evidence="9" type="primary">cbiL</name>
    <name evidence="9" type="ORF">MBORA_03880</name>
</gene>
<dbReference type="PIRSF" id="PIRSF036427">
    <property type="entry name" value="Precrrn-2_mtase"/>
    <property type="match status" value="1"/>
</dbReference>
<dbReference type="RefSeq" id="WP_042693714.1">
    <property type="nucleotide sequence ID" value="NZ_CABMAB010000026.1"/>
</dbReference>
<comment type="pathway">
    <text evidence="1">Cofactor biosynthesis; adenosylcobalamin biosynthesis.</text>
</comment>
<proteinExistence type="inferred from homology"/>
<dbReference type="GO" id="GO:0032259">
    <property type="term" value="P:methylation"/>
    <property type="evidence" value="ECO:0007669"/>
    <property type="project" value="UniProtKB-KW"/>
</dbReference>
<feature type="domain" description="Tetrapyrrole methylase" evidence="8">
    <location>
        <begin position="6"/>
        <end position="216"/>
    </location>
</feature>
<dbReference type="InterPro" id="IPR000878">
    <property type="entry name" value="4pyrrol_Mease"/>
</dbReference>
<keyword evidence="5 9" id="KW-0808">Transferase</keyword>
<keyword evidence="3" id="KW-0169">Cobalamin biosynthesis</keyword>
<dbReference type="STRING" id="66851.MBORA_03880"/>
<evidence type="ECO:0000256" key="2">
    <source>
        <dbReference type="ARBA" id="ARBA00005879"/>
    </source>
</evidence>
<dbReference type="NCBIfam" id="TIGR01467">
    <property type="entry name" value="cobI_cbiL"/>
    <property type="match status" value="1"/>
</dbReference>
<dbReference type="PATRIC" id="fig|66851.6.peg.448"/>
<name>A0A166BS28_METOA</name>
<evidence type="ECO:0000259" key="8">
    <source>
        <dbReference type="Pfam" id="PF00590"/>
    </source>
</evidence>
<dbReference type="GO" id="GO:0043781">
    <property type="term" value="F:cobalt-factor II C20-methyltransferase activity"/>
    <property type="evidence" value="ECO:0007669"/>
    <property type="project" value="UniProtKB-EC"/>
</dbReference>
<keyword evidence="6" id="KW-0949">S-adenosyl-L-methionine</keyword>
<evidence type="ECO:0000256" key="6">
    <source>
        <dbReference type="ARBA" id="ARBA00022691"/>
    </source>
</evidence>
<evidence type="ECO:0000313" key="10">
    <source>
        <dbReference type="Proteomes" id="UP000077428"/>
    </source>
</evidence>
<dbReference type="CDD" id="cd11645">
    <property type="entry name" value="Precorrin_2_C20_MT"/>
    <property type="match status" value="1"/>
</dbReference>
<dbReference type="InterPro" id="IPR014777">
    <property type="entry name" value="4pyrrole_Mease_sub1"/>
</dbReference>
<dbReference type="Gene3D" id="3.40.1010.10">
    <property type="entry name" value="Cobalt-precorrin-4 Transmethylase, Domain 1"/>
    <property type="match status" value="1"/>
</dbReference>
<dbReference type="EMBL" id="LWMU01000046">
    <property type="protein sequence ID" value="KZX13748.1"/>
    <property type="molecule type" value="Genomic_DNA"/>
</dbReference>
<protein>
    <submittedName>
        <fullName evidence="9">Cobalt-precorrin-2 C(20)-methyltransferase</fullName>
        <ecNumber evidence="9">2.1.1.151</ecNumber>
    </submittedName>
</protein>
<dbReference type="GO" id="GO:0009236">
    <property type="term" value="P:cobalamin biosynthetic process"/>
    <property type="evidence" value="ECO:0007669"/>
    <property type="project" value="UniProtKB-UniRule"/>
</dbReference>
<comment type="caution">
    <text evidence="9">The sequence shown here is derived from an EMBL/GenBank/DDBJ whole genome shotgun (WGS) entry which is preliminary data.</text>
</comment>
<comment type="similarity">
    <text evidence="2 7">Belongs to the precorrin methyltransferase family.</text>
</comment>
<evidence type="ECO:0000256" key="7">
    <source>
        <dbReference type="PIRNR" id="PIRNR036427"/>
    </source>
</evidence>
<accession>A0A166BS28</accession>
<dbReference type="InterPro" id="IPR035996">
    <property type="entry name" value="4pyrrol_Methylase_sf"/>
</dbReference>
<dbReference type="GO" id="GO:0030788">
    <property type="term" value="F:precorrin-2 C20-methyltransferase activity"/>
    <property type="evidence" value="ECO:0007669"/>
    <property type="project" value="InterPro"/>
</dbReference>
<dbReference type="PANTHER" id="PTHR43467">
    <property type="entry name" value="COBALT-PRECORRIN-2 C(20)-METHYLTRANSFERASE"/>
    <property type="match status" value="1"/>
</dbReference>
<dbReference type="InterPro" id="IPR012382">
    <property type="entry name" value="CobI/CbiL"/>
</dbReference>
<evidence type="ECO:0000256" key="3">
    <source>
        <dbReference type="ARBA" id="ARBA00022573"/>
    </source>
</evidence>
<evidence type="ECO:0000256" key="1">
    <source>
        <dbReference type="ARBA" id="ARBA00004953"/>
    </source>
</evidence>